<keyword evidence="2" id="KW-0472">Membrane</keyword>
<evidence type="ECO:0000256" key="1">
    <source>
        <dbReference type="SAM" id="MobiDB-lite"/>
    </source>
</evidence>
<reference evidence="3 7" key="2">
    <citation type="submission" date="2015-03" db="EMBL/GenBank/DDBJ databases">
        <authorList>
            <consortium name="Pathogen Informatics"/>
        </authorList>
    </citation>
    <scope>NUCLEOTIDE SEQUENCE [LARGE SCALE GENOMIC DNA]</scope>
    <source>
        <strain evidence="3 7">H09601792</strain>
    </source>
</reference>
<reference evidence="5 9" key="3">
    <citation type="submission" date="2016-04" db="EMBL/GenBank/DDBJ databases">
        <authorList>
            <person name="Bigi M."/>
            <person name="Bigi F."/>
            <person name="Soria M.A."/>
        </authorList>
    </citation>
    <scope>NUCLEOTIDE SEQUENCE [LARGE SCALE GENOMIC DNA]</scope>
    <source>
        <strain evidence="5 9">6548</strain>
    </source>
</reference>
<evidence type="ECO:0000313" key="8">
    <source>
        <dbReference type="Proteomes" id="UP000050139"/>
    </source>
</evidence>
<feature type="transmembrane region" description="Helical" evidence="2">
    <location>
        <begin position="105"/>
        <end position="125"/>
    </location>
</feature>
<evidence type="ECO:0000313" key="9">
    <source>
        <dbReference type="Proteomes" id="UP000189452"/>
    </source>
</evidence>
<accession>A0A0E8U539</accession>
<evidence type="ECO:0000313" key="3">
    <source>
        <dbReference type="EMBL" id="CFE47454.1"/>
    </source>
</evidence>
<reference evidence="4 8" key="1">
    <citation type="submission" date="2015-03" db="EMBL/GenBank/DDBJ databases">
        <authorList>
            <consortium name="Pathogen Informatics"/>
            <person name="Murphy D."/>
        </authorList>
    </citation>
    <scope>NUCLEOTIDE SEQUENCE [LARGE SCALE GENOMIC DNA]</scope>
    <source>
        <strain evidence="4 8">0268S</strain>
    </source>
</reference>
<dbReference type="EMBL" id="CFOH01000077">
    <property type="protein sequence ID" value="CFE47454.1"/>
    <property type="molecule type" value="Genomic_DNA"/>
</dbReference>
<proteinExistence type="predicted"/>
<evidence type="ECO:0000313" key="10">
    <source>
        <dbReference type="Proteomes" id="UP000300237"/>
    </source>
</evidence>
<name>A0A0E8U539_MYCTX</name>
<dbReference type="AlphaFoldDB" id="A0A0E8U539"/>
<dbReference type="Proteomes" id="UP000300237">
    <property type="component" value="Chromosome"/>
</dbReference>
<organism evidence="4 8">
    <name type="scientific">Mycobacterium tuberculosis</name>
    <dbReference type="NCBI Taxonomy" id="1773"/>
    <lineage>
        <taxon>Bacteria</taxon>
        <taxon>Bacillati</taxon>
        <taxon>Actinomycetota</taxon>
        <taxon>Actinomycetes</taxon>
        <taxon>Mycobacteriales</taxon>
        <taxon>Mycobacteriaceae</taxon>
        <taxon>Mycobacterium</taxon>
        <taxon>Mycobacterium tuberculosis complex</taxon>
    </lineage>
</organism>
<keyword evidence="2" id="KW-1133">Transmembrane helix</keyword>
<feature type="compositionally biased region" description="Low complexity" evidence="1">
    <location>
        <begin position="235"/>
        <end position="251"/>
    </location>
</feature>
<dbReference type="EMBL" id="LWDQ01000001">
    <property type="protein sequence ID" value="OMH58590.1"/>
    <property type="molecule type" value="Genomic_DNA"/>
</dbReference>
<protein>
    <submittedName>
        <fullName evidence="4">Uncharacterized protein</fullName>
    </submittedName>
</protein>
<dbReference type="Proteomes" id="UP000046947">
    <property type="component" value="Unassembled WGS sequence"/>
</dbReference>
<dbReference type="EMBL" id="COPH01000007">
    <property type="protein sequence ID" value="CLV75837.1"/>
    <property type="molecule type" value="Genomic_DNA"/>
</dbReference>
<dbReference type="EMBL" id="LR027516">
    <property type="protein sequence ID" value="VCU48940.1"/>
    <property type="molecule type" value="Genomic_DNA"/>
</dbReference>
<keyword evidence="2" id="KW-0812">Transmembrane</keyword>
<reference evidence="5 9" key="4">
    <citation type="submission" date="2017-02" db="EMBL/GenBank/DDBJ databases">
        <title>Protein polymorphisms may explain contrasting epidemiological fitness of two variants of a multidrug-resistant Mycobacterium tuberculosis strain.</title>
        <authorList>
            <person name="Bigi M.M."/>
            <person name="Lopez B."/>
            <person name="Blanco F.C."/>
            <person name="Sasiain M.C."/>
            <person name="De La Barrera S."/>
            <person name="Ritacco V."/>
            <person name="Bigi F."/>
            <person name="Soria M.A."/>
        </authorList>
    </citation>
    <scope>NUCLEOTIDE SEQUENCE [LARGE SCALE GENOMIC DNA]</scope>
    <source>
        <strain evidence="5 9">6548</strain>
    </source>
</reference>
<evidence type="ECO:0000313" key="7">
    <source>
        <dbReference type="Proteomes" id="UP000046947"/>
    </source>
</evidence>
<sequence length="251" mass="27920">MRAAGPGSAARTCRTRWLPRRAYCWPTGGGELPTPAIWCGWMARSVGLRGRRRRARRSALRSGIHLRSREYSGRLGCRRCLSGRGGRTRSPSKRLRQTGLRRRQAGLVIPASAATVWSLIVRWVIVVSICSRRRTRRSGARWGQYRSAREARRWRRVGRVIVASAVGRRFCRPTVPTWLGPIRGAVWQSAGPLSASCSSSSISSRLNPWDYARLTDETTDTASARYRDSPENDRAGAASRSSARNSAASGR</sequence>
<evidence type="ECO:0000313" key="5">
    <source>
        <dbReference type="EMBL" id="OMH58590.1"/>
    </source>
</evidence>
<reference evidence="6 10" key="5">
    <citation type="submission" date="2018-08" db="EMBL/GenBank/DDBJ databases">
        <authorList>
            <person name="Fokvardsen B D."/>
            <person name="Norman A."/>
        </authorList>
    </citation>
    <scope>NUCLEOTIDE SEQUENCE [LARGE SCALE GENOMIC DNA]</scope>
    <source>
        <strain evidence="6 10">DKC2</strain>
    </source>
</reference>
<dbReference type="Proteomes" id="UP000050139">
    <property type="component" value="Unassembled WGS sequence"/>
</dbReference>
<evidence type="ECO:0000256" key="2">
    <source>
        <dbReference type="SAM" id="Phobius"/>
    </source>
</evidence>
<evidence type="ECO:0000313" key="4">
    <source>
        <dbReference type="EMBL" id="CLV75837.1"/>
    </source>
</evidence>
<feature type="compositionally biased region" description="Basic and acidic residues" evidence="1">
    <location>
        <begin position="225"/>
        <end position="234"/>
    </location>
</feature>
<evidence type="ECO:0000313" key="6">
    <source>
        <dbReference type="EMBL" id="VCU48940.1"/>
    </source>
</evidence>
<gene>
    <name evidence="5" type="ORF">A4S10_00743</name>
    <name evidence="6" type="ORF">DKC2_0748</name>
    <name evidence="3" type="ORF">ERS007688_00748</name>
    <name evidence="4" type="ORF">ERS094118_01156</name>
</gene>
<dbReference type="Proteomes" id="UP000189452">
    <property type="component" value="Chromosome"/>
</dbReference>
<feature type="region of interest" description="Disordered" evidence="1">
    <location>
        <begin position="220"/>
        <end position="251"/>
    </location>
</feature>